<dbReference type="EMBL" id="CAADRA010005704">
    <property type="protein sequence ID" value="VFT92313.1"/>
    <property type="molecule type" value="Genomic_DNA"/>
</dbReference>
<accession>A0A485L4A7</accession>
<gene>
    <name evidence="2" type="primary">Aste57867_15511</name>
    <name evidence="1" type="ORF">As57867_015455</name>
    <name evidence="2" type="ORF">ASTE57867_15511</name>
</gene>
<proteinExistence type="predicted"/>
<reference evidence="2 3" key="1">
    <citation type="submission" date="2019-03" db="EMBL/GenBank/DDBJ databases">
        <authorList>
            <person name="Gaulin E."/>
            <person name="Dumas B."/>
        </authorList>
    </citation>
    <scope>NUCLEOTIDE SEQUENCE [LARGE SCALE GENOMIC DNA]</scope>
    <source>
        <strain evidence="2">CBS 568.67</strain>
    </source>
</reference>
<dbReference type="Gene3D" id="1.25.40.20">
    <property type="entry name" value="Ankyrin repeat-containing domain"/>
    <property type="match status" value="1"/>
</dbReference>
<dbReference type="InterPro" id="IPR036770">
    <property type="entry name" value="Ankyrin_rpt-contain_sf"/>
</dbReference>
<sequence length="334" mass="37517">MLHWLPDAFRDAISRGDVSSVTASLSLDPSLAYTRTKWTKTTALMLCTVAPNAIRLMELLRRCDVRLDARDANHRHALLFACEYGAEPATVDYLLAWSTHSPWGRLEGYTNSNTDVIMLAMKSGNASLVHHLMDLIVAPPAIPAMGQRCSFATNFGLVLLVAAIQTTHEDLALRCLDLPIVHSALIDFCESNKAVDISSMRCAVQAVTHRMRGVVHGLETYGLRVRRAVFAQCYYSPDRNEHWKDVCLRFERDATWENVRGAFLVQRRCVGLPDHMGWRIACYVFEFDATDQAWPFWCGECNSPGDTCCCHAGSFDDDSMHWVDEDVDAGDYYA</sequence>
<dbReference type="SUPFAM" id="SSF48403">
    <property type="entry name" value="Ankyrin repeat"/>
    <property type="match status" value="1"/>
</dbReference>
<organism evidence="2 3">
    <name type="scientific">Aphanomyces stellatus</name>
    <dbReference type="NCBI Taxonomy" id="120398"/>
    <lineage>
        <taxon>Eukaryota</taxon>
        <taxon>Sar</taxon>
        <taxon>Stramenopiles</taxon>
        <taxon>Oomycota</taxon>
        <taxon>Saprolegniomycetes</taxon>
        <taxon>Saprolegniales</taxon>
        <taxon>Verrucalvaceae</taxon>
        <taxon>Aphanomyces</taxon>
    </lineage>
</organism>
<dbReference type="EMBL" id="VJMH01005683">
    <property type="protein sequence ID" value="KAF0693530.1"/>
    <property type="molecule type" value="Genomic_DNA"/>
</dbReference>
<reference evidence="1" key="2">
    <citation type="submission" date="2019-06" db="EMBL/GenBank/DDBJ databases">
        <title>Genomics analysis of Aphanomyces spp. identifies a new class of oomycete effector associated with host adaptation.</title>
        <authorList>
            <person name="Gaulin E."/>
        </authorList>
    </citation>
    <scope>NUCLEOTIDE SEQUENCE</scope>
    <source>
        <strain evidence="1">CBS 578.67</strain>
    </source>
</reference>
<dbReference type="AlphaFoldDB" id="A0A485L4A7"/>
<keyword evidence="3" id="KW-1185">Reference proteome</keyword>
<dbReference type="Proteomes" id="UP000332933">
    <property type="component" value="Unassembled WGS sequence"/>
</dbReference>
<evidence type="ECO:0000313" key="2">
    <source>
        <dbReference type="EMBL" id="VFT92313.1"/>
    </source>
</evidence>
<dbReference type="OrthoDB" id="87494at2759"/>
<evidence type="ECO:0000313" key="3">
    <source>
        <dbReference type="Proteomes" id="UP000332933"/>
    </source>
</evidence>
<protein>
    <submittedName>
        <fullName evidence="2">Aste57867_15511 protein</fullName>
    </submittedName>
</protein>
<evidence type="ECO:0000313" key="1">
    <source>
        <dbReference type="EMBL" id="KAF0693530.1"/>
    </source>
</evidence>
<name>A0A485L4A7_9STRA</name>